<dbReference type="PANTHER" id="PTHR40763">
    <property type="entry name" value="MEMBRANE PROTEIN-RELATED"/>
    <property type="match status" value="1"/>
</dbReference>
<evidence type="ECO:0000256" key="2">
    <source>
        <dbReference type="SAM" id="Phobius"/>
    </source>
</evidence>
<evidence type="ECO:0000259" key="3">
    <source>
        <dbReference type="Pfam" id="PF08044"/>
    </source>
</evidence>
<feature type="compositionally biased region" description="Gly residues" evidence="1">
    <location>
        <begin position="10"/>
        <end position="20"/>
    </location>
</feature>
<dbReference type="Pfam" id="PF13828">
    <property type="entry name" value="DUF4190"/>
    <property type="match status" value="1"/>
</dbReference>
<keyword evidence="2" id="KW-0472">Membrane</keyword>
<keyword evidence="2" id="KW-0812">Transmembrane</keyword>
<keyword evidence="2" id="KW-1133">Transmembrane helix</keyword>
<dbReference type="Pfam" id="PF08044">
    <property type="entry name" value="DUF1707"/>
    <property type="match status" value="1"/>
</dbReference>
<feature type="transmembrane region" description="Helical" evidence="2">
    <location>
        <begin position="174"/>
        <end position="199"/>
    </location>
</feature>
<feature type="domain" description="DUF4190" evidence="4">
    <location>
        <begin position="130"/>
        <end position="188"/>
    </location>
</feature>
<feature type="transmembrane region" description="Helical" evidence="2">
    <location>
        <begin position="130"/>
        <end position="153"/>
    </location>
</feature>
<feature type="domain" description="DUF1707" evidence="3">
    <location>
        <begin position="42"/>
        <end position="94"/>
    </location>
</feature>
<dbReference type="InterPro" id="IPR012551">
    <property type="entry name" value="DUF1707_SHOCT-like"/>
</dbReference>
<evidence type="ECO:0000259" key="4">
    <source>
        <dbReference type="Pfam" id="PF13828"/>
    </source>
</evidence>
<keyword evidence="6" id="KW-1185">Reference proteome</keyword>
<dbReference type="Proteomes" id="UP000199055">
    <property type="component" value="Unassembled WGS sequence"/>
</dbReference>
<gene>
    <name evidence="5" type="ORF">SAMN05216481_109121</name>
</gene>
<proteinExistence type="predicted"/>
<organism evidence="5 6">
    <name type="scientific">Streptomyces radiopugnans</name>
    <dbReference type="NCBI Taxonomy" id="403935"/>
    <lineage>
        <taxon>Bacteria</taxon>
        <taxon>Bacillati</taxon>
        <taxon>Actinomycetota</taxon>
        <taxon>Actinomycetes</taxon>
        <taxon>Kitasatosporales</taxon>
        <taxon>Streptomycetaceae</taxon>
        <taxon>Streptomyces</taxon>
    </lineage>
</organism>
<dbReference type="InterPro" id="IPR025241">
    <property type="entry name" value="DUF4190"/>
</dbReference>
<feature type="compositionally biased region" description="Low complexity" evidence="1">
    <location>
        <begin position="22"/>
        <end position="40"/>
    </location>
</feature>
<evidence type="ECO:0000313" key="5">
    <source>
        <dbReference type="EMBL" id="SEQ51731.1"/>
    </source>
</evidence>
<accession>A0A1H9GNQ7</accession>
<dbReference type="AlphaFoldDB" id="A0A1H9GNQ7"/>
<evidence type="ECO:0000256" key="1">
    <source>
        <dbReference type="SAM" id="MobiDB-lite"/>
    </source>
</evidence>
<reference evidence="5 6" key="1">
    <citation type="submission" date="2016-10" db="EMBL/GenBank/DDBJ databases">
        <authorList>
            <person name="de Groot N.N."/>
        </authorList>
    </citation>
    <scope>NUCLEOTIDE SEQUENCE [LARGE SCALE GENOMIC DNA]</scope>
    <source>
        <strain evidence="5 6">CGMCC 4.3519</strain>
    </source>
</reference>
<dbReference type="EMBL" id="FOET01000009">
    <property type="protein sequence ID" value="SEQ51731.1"/>
    <property type="molecule type" value="Genomic_DNA"/>
</dbReference>
<name>A0A1H9GNQ7_9ACTN</name>
<dbReference type="STRING" id="403935.SAMN05216481_109121"/>
<evidence type="ECO:0000313" key="6">
    <source>
        <dbReference type="Proteomes" id="UP000199055"/>
    </source>
</evidence>
<protein>
    <submittedName>
        <fullName evidence="5">Uncharacterized protein</fullName>
    </submittedName>
</protein>
<dbReference type="PANTHER" id="PTHR40763:SF4">
    <property type="entry name" value="DUF1707 DOMAIN-CONTAINING PROTEIN"/>
    <property type="match status" value="1"/>
</dbReference>
<feature type="region of interest" description="Disordered" evidence="1">
    <location>
        <begin position="1"/>
        <end position="45"/>
    </location>
</feature>
<sequence>MSYQPWGQPGQQGGYGGPPGQAGPHLPQPSQAAHQASQLPMMRASHADRERTVDVLKAGYAEGRLSLAEYEQRMGRAHQAQTYGELHALIADLPQGPMAVPAPAPQYAQPYQPAVPRTFLPPPPQTNNSAVGALVCGVLTPFYGVTAIPAVILGHKARAEIRRTGEKGDGMAMAGLVLGWLTIGFAALVLLAIVVIAAASP</sequence>